<dbReference type="EMBL" id="JANIIK010000034">
    <property type="protein sequence ID" value="KAJ3614002.1"/>
    <property type="molecule type" value="Genomic_DNA"/>
</dbReference>
<name>A0A9Q0EUW1_9TELE</name>
<evidence type="ECO:0000313" key="3">
    <source>
        <dbReference type="Proteomes" id="UP001148018"/>
    </source>
</evidence>
<keyword evidence="3" id="KW-1185">Reference proteome</keyword>
<organism evidence="2 3">
    <name type="scientific">Muraenolepis orangiensis</name>
    <name type="common">Patagonian moray cod</name>
    <dbReference type="NCBI Taxonomy" id="630683"/>
    <lineage>
        <taxon>Eukaryota</taxon>
        <taxon>Metazoa</taxon>
        <taxon>Chordata</taxon>
        <taxon>Craniata</taxon>
        <taxon>Vertebrata</taxon>
        <taxon>Euteleostomi</taxon>
        <taxon>Actinopterygii</taxon>
        <taxon>Neopterygii</taxon>
        <taxon>Teleostei</taxon>
        <taxon>Neoteleostei</taxon>
        <taxon>Acanthomorphata</taxon>
        <taxon>Zeiogadaria</taxon>
        <taxon>Gadariae</taxon>
        <taxon>Gadiformes</taxon>
        <taxon>Muraenolepidoidei</taxon>
        <taxon>Muraenolepididae</taxon>
        <taxon>Muraenolepis</taxon>
    </lineage>
</organism>
<reference evidence="2" key="1">
    <citation type="submission" date="2022-07" db="EMBL/GenBank/DDBJ databases">
        <title>Chromosome-level genome of Muraenolepis orangiensis.</title>
        <authorList>
            <person name="Kim J."/>
        </authorList>
    </citation>
    <scope>NUCLEOTIDE SEQUENCE</scope>
    <source>
        <strain evidence="2">KU_S4_2022</strain>
        <tissue evidence="2">Muscle</tissue>
    </source>
</reference>
<gene>
    <name evidence="2" type="ORF">NHX12_017579</name>
</gene>
<feature type="compositionally biased region" description="Polar residues" evidence="1">
    <location>
        <begin position="98"/>
        <end position="110"/>
    </location>
</feature>
<evidence type="ECO:0000256" key="1">
    <source>
        <dbReference type="SAM" id="MobiDB-lite"/>
    </source>
</evidence>
<comment type="caution">
    <text evidence="2">The sequence shown here is derived from an EMBL/GenBank/DDBJ whole genome shotgun (WGS) entry which is preliminary data.</text>
</comment>
<protein>
    <submittedName>
        <fullName evidence="2">Uncharacterized protein</fullName>
    </submittedName>
</protein>
<sequence>MKRSALEEVQGRESREHRREVCCGGGAEAGGLSKLCQGTRSVVDYAIDIRTQARLSGWNAAAQCDVFLACLADYVKDELVPFDLPASLDGLIEFASRTPKTPSSSSQNEPCSAPKATARGWEIERLEASAVDGSQGDEGEEKPDSQQSATIRGRRQLNATKYGPIAEEQEDNPEESSLVSSTTSRGGNAQIK</sequence>
<evidence type="ECO:0000313" key="2">
    <source>
        <dbReference type="EMBL" id="KAJ3614002.1"/>
    </source>
</evidence>
<accession>A0A9Q0EUW1</accession>
<dbReference type="AlphaFoldDB" id="A0A9Q0EUW1"/>
<dbReference type="Proteomes" id="UP001148018">
    <property type="component" value="Unassembled WGS sequence"/>
</dbReference>
<feature type="region of interest" description="Disordered" evidence="1">
    <location>
        <begin position="126"/>
        <end position="192"/>
    </location>
</feature>
<feature type="non-terminal residue" evidence="2">
    <location>
        <position position="1"/>
    </location>
</feature>
<feature type="compositionally biased region" description="Polar residues" evidence="1">
    <location>
        <begin position="175"/>
        <end position="192"/>
    </location>
</feature>
<dbReference type="OrthoDB" id="8963439at2759"/>
<proteinExistence type="predicted"/>
<feature type="region of interest" description="Disordered" evidence="1">
    <location>
        <begin position="97"/>
        <end position="116"/>
    </location>
</feature>